<accession>A0A1H2W704</accession>
<dbReference type="RefSeq" id="WP_159431869.1">
    <property type="nucleotide sequence ID" value="NZ_CP160849.1"/>
</dbReference>
<organism evidence="2 3">
    <name type="scientific">Sulfitobacter pontiacus</name>
    <dbReference type="NCBI Taxonomy" id="60137"/>
    <lineage>
        <taxon>Bacteria</taxon>
        <taxon>Pseudomonadati</taxon>
        <taxon>Pseudomonadota</taxon>
        <taxon>Alphaproteobacteria</taxon>
        <taxon>Rhodobacterales</taxon>
        <taxon>Roseobacteraceae</taxon>
        <taxon>Sulfitobacter</taxon>
    </lineage>
</organism>
<name>A0A1H2W704_9RHOB</name>
<feature type="compositionally biased region" description="Acidic residues" evidence="1">
    <location>
        <begin position="31"/>
        <end position="42"/>
    </location>
</feature>
<reference evidence="3" key="1">
    <citation type="submission" date="2016-10" db="EMBL/GenBank/DDBJ databases">
        <authorList>
            <person name="Varghese N."/>
            <person name="Submissions S."/>
        </authorList>
    </citation>
    <scope>NUCLEOTIDE SEQUENCE [LARGE SCALE GENOMIC DNA]</scope>
    <source>
        <strain evidence="3">DSM 10014</strain>
    </source>
</reference>
<dbReference type="AlphaFoldDB" id="A0A1H2W704"/>
<dbReference type="GeneID" id="94021289"/>
<dbReference type="Proteomes" id="UP000183076">
    <property type="component" value="Unassembled WGS sequence"/>
</dbReference>
<evidence type="ECO:0000313" key="3">
    <source>
        <dbReference type="Proteomes" id="UP000183076"/>
    </source>
</evidence>
<sequence length="48" mass="5169">MKAPILPSRGGSYTRSKNGKLTRKEGPVTPDPEEVVAEPAEETSEKEA</sequence>
<evidence type="ECO:0000313" key="2">
    <source>
        <dbReference type="EMBL" id="SDW76443.1"/>
    </source>
</evidence>
<feature type="region of interest" description="Disordered" evidence="1">
    <location>
        <begin position="1"/>
        <end position="48"/>
    </location>
</feature>
<proteinExistence type="predicted"/>
<evidence type="ECO:0000256" key="1">
    <source>
        <dbReference type="SAM" id="MobiDB-lite"/>
    </source>
</evidence>
<gene>
    <name evidence="2" type="ORF">SAMN04488041_103172</name>
</gene>
<protein>
    <submittedName>
        <fullName evidence="2">Uncharacterized protein</fullName>
    </submittedName>
</protein>
<dbReference type="EMBL" id="FNNB01000003">
    <property type="protein sequence ID" value="SDW76443.1"/>
    <property type="molecule type" value="Genomic_DNA"/>
</dbReference>